<feature type="compositionally biased region" description="Acidic residues" evidence="2">
    <location>
        <begin position="16"/>
        <end position="25"/>
    </location>
</feature>
<dbReference type="EMBL" id="VFQX01000060">
    <property type="protein sequence ID" value="KAF0973550.1"/>
    <property type="molecule type" value="Genomic_DNA"/>
</dbReference>
<evidence type="ECO:0000256" key="1">
    <source>
        <dbReference type="SAM" id="Coils"/>
    </source>
</evidence>
<feature type="region of interest" description="Disordered" evidence="2">
    <location>
        <begin position="118"/>
        <end position="169"/>
    </location>
</feature>
<keyword evidence="4" id="KW-1185">Reference proteome</keyword>
<dbReference type="OrthoDB" id="10466518at2759"/>
<feature type="compositionally biased region" description="Polar residues" evidence="2">
    <location>
        <begin position="211"/>
        <end position="240"/>
    </location>
</feature>
<feature type="coiled-coil region" evidence="1">
    <location>
        <begin position="301"/>
        <end position="511"/>
    </location>
</feature>
<sequence length="621" mass="71715">MWGKLHQFANELMAPIEEEEEEEEENTHHHQQQQLQPPASVISQQHKHHHPPKEDSFFAQPFLSPQSQPQQPQPQQQPHYPPQANVKASQTIPNSLYNNYTQPPPPQTTMMMNHSMNYQQQHQQQLPYKSYGTTSTTSSSIQNSSTPNITSRLSPVSSVSSSSLPSSFFQPSSNYYQQQVQGSADLKRVSSSSSLESSRSITPTLLTIHQVQPQQQAHGMTAKSSSSRSTTPIHMSSSANKLPEMPPGLLVDGMTKPYNETTKTDNKNYIHVKLFVGDEVLNHEKYVEYLQSHITFLQGEIVNQADRYEKEKQELKHIMENVQQAYREQNLKMNEYLEKNRRLEYDLQQANLNANTQISKLESTVNELNNQKKQLIQNINEQNQRIQQVYSELTKEQQLSKQYLNEVERLKSSQKQLEIQYGGYAVLLEERENELANLETALGQLQMASEKESSKLKQIIQKKDEEITKLKNLNTTLKQEADQVEDLKKEIEELKTKLSEQEETNTNMQELNNSQSEIVTRMLEDCMSRLNDENLVDRRVVSRMLLTLVSNIGDMTQQQAVFKFLLKTLNITSFEEEQLLQSALVYLQQERFKQLLTRKKTFSELFVTYLLEEANKPPNKP</sequence>
<dbReference type="PANTHER" id="PTHR23159:SF31">
    <property type="entry name" value="CENTROSOME-ASSOCIATED PROTEIN CEP250 ISOFORM X1"/>
    <property type="match status" value="1"/>
</dbReference>
<proteinExistence type="predicted"/>
<organism evidence="3 4">
    <name type="scientific">Naegleria fowleri</name>
    <name type="common">Brain eating amoeba</name>
    <dbReference type="NCBI Taxonomy" id="5763"/>
    <lineage>
        <taxon>Eukaryota</taxon>
        <taxon>Discoba</taxon>
        <taxon>Heterolobosea</taxon>
        <taxon>Tetramitia</taxon>
        <taxon>Eutetramitia</taxon>
        <taxon>Vahlkampfiidae</taxon>
        <taxon>Naegleria</taxon>
    </lineage>
</organism>
<dbReference type="PANTHER" id="PTHR23159">
    <property type="entry name" value="CENTROSOMAL PROTEIN 2"/>
    <property type="match status" value="1"/>
</dbReference>
<reference evidence="3 4" key="1">
    <citation type="journal article" date="2019" name="Sci. Rep.">
        <title>Nanopore sequencing improves the draft genome of the human pathogenic amoeba Naegleria fowleri.</title>
        <authorList>
            <person name="Liechti N."/>
            <person name="Schurch N."/>
            <person name="Bruggmann R."/>
            <person name="Wittwer M."/>
        </authorList>
    </citation>
    <scope>NUCLEOTIDE SEQUENCE [LARGE SCALE GENOMIC DNA]</scope>
    <source>
        <strain evidence="3 4">ATCC 30894</strain>
    </source>
</reference>
<evidence type="ECO:0000313" key="3">
    <source>
        <dbReference type="EMBL" id="KAF0973550.1"/>
    </source>
</evidence>
<dbReference type="VEuPathDB" id="AmoebaDB:NfTy_091010"/>
<dbReference type="AlphaFoldDB" id="A0A6A5BHQ2"/>
<feature type="compositionally biased region" description="Low complexity" evidence="2">
    <location>
        <begin position="133"/>
        <end position="169"/>
    </location>
</feature>
<keyword evidence="1" id="KW-0175">Coiled coil</keyword>
<dbReference type="VEuPathDB" id="AmoebaDB:FDP41_008254"/>
<evidence type="ECO:0000313" key="4">
    <source>
        <dbReference type="Proteomes" id="UP000444721"/>
    </source>
</evidence>
<evidence type="ECO:0000256" key="2">
    <source>
        <dbReference type="SAM" id="MobiDB-lite"/>
    </source>
</evidence>
<dbReference type="OMA" id="WKTKYEQ"/>
<protein>
    <submittedName>
        <fullName evidence="3">Uncharacterized protein</fullName>
    </submittedName>
</protein>
<dbReference type="RefSeq" id="XP_044558263.1">
    <property type="nucleotide sequence ID" value="XM_044712088.1"/>
</dbReference>
<name>A0A6A5BHQ2_NAEFO</name>
<dbReference type="GeneID" id="68115472"/>
<gene>
    <name evidence="3" type="ORF">FDP41_008254</name>
</gene>
<feature type="compositionally biased region" description="Low complexity" evidence="2">
    <location>
        <begin position="60"/>
        <end position="78"/>
    </location>
</feature>
<feature type="region of interest" description="Disordered" evidence="2">
    <location>
        <begin position="1"/>
        <end position="86"/>
    </location>
</feature>
<dbReference type="VEuPathDB" id="AmoebaDB:NF0002820"/>
<accession>A0A6A5BHQ2</accession>
<feature type="region of interest" description="Disordered" evidence="2">
    <location>
        <begin position="211"/>
        <end position="247"/>
    </location>
</feature>
<dbReference type="Proteomes" id="UP000444721">
    <property type="component" value="Unassembled WGS sequence"/>
</dbReference>
<comment type="caution">
    <text evidence="3">The sequence shown here is derived from an EMBL/GenBank/DDBJ whole genome shotgun (WGS) entry which is preliminary data.</text>
</comment>